<evidence type="ECO:0000256" key="4">
    <source>
        <dbReference type="ARBA" id="ARBA00022840"/>
    </source>
</evidence>
<keyword evidence="5" id="KW-0648">Protein biosynthesis</keyword>
<reference evidence="10" key="1">
    <citation type="submission" date="2018-06" db="EMBL/GenBank/DDBJ databases">
        <authorList>
            <person name="Zhirakovskaya E."/>
        </authorList>
    </citation>
    <scope>NUCLEOTIDE SEQUENCE</scope>
</reference>
<dbReference type="Gene3D" id="3.40.50.620">
    <property type="entry name" value="HUPs"/>
    <property type="match status" value="1"/>
</dbReference>
<dbReference type="Gene3D" id="3.10.290.10">
    <property type="entry name" value="RNA-binding S4 domain"/>
    <property type="match status" value="1"/>
</dbReference>
<evidence type="ECO:0000256" key="7">
    <source>
        <dbReference type="ARBA" id="ARBA00033323"/>
    </source>
</evidence>
<dbReference type="PANTHER" id="PTHR11766:SF1">
    <property type="entry name" value="TYROSINE--TRNA LIGASE"/>
    <property type="match status" value="1"/>
</dbReference>
<dbReference type="InterPro" id="IPR002305">
    <property type="entry name" value="aa-tRNA-synth_Ic"/>
</dbReference>
<dbReference type="Gene3D" id="1.10.240.10">
    <property type="entry name" value="Tyrosyl-Transfer RNA Synthetase"/>
    <property type="match status" value="1"/>
</dbReference>
<evidence type="ECO:0000256" key="6">
    <source>
        <dbReference type="ARBA" id="ARBA00023146"/>
    </source>
</evidence>
<dbReference type="EMBL" id="UOEK01000188">
    <property type="protein sequence ID" value="VAW00470.1"/>
    <property type="molecule type" value="Genomic_DNA"/>
</dbReference>
<dbReference type="SUPFAM" id="SSF55174">
    <property type="entry name" value="Alpha-L RNA-binding motif"/>
    <property type="match status" value="1"/>
</dbReference>
<evidence type="ECO:0000256" key="2">
    <source>
        <dbReference type="ARBA" id="ARBA00022598"/>
    </source>
</evidence>
<keyword evidence="3" id="KW-0547">Nucleotide-binding</keyword>
<keyword evidence="6 10" id="KW-0030">Aminoacyl-tRNA synthetase</keyword>
<dbReference type="InterPro" id="IPR036986">
    <property type="entry name" value="S4_RNA-bd_sf"/>
</dbReference>
<sequence length="403" mass="44572">MVDSLLPAQEQLAILTDGIDTVMPQEALLEKLRLGRPLRVKLGVDPTAPDVTLGWAVVFRLLRRFQDLGHTAVLILGDFTALVGDPSGKSETRKRLSEQEVSAYAASCLDMIKDVLSEERLEVRPNSEWLGTMDMHQLLELTSTTTVARLLERDDFAKRFAAQQPISLIEFMYPILQAMDSVAVKADIELGGADQLWNLLMGRQVQSRFDQEPQVAVTVPLLVGTDGTRKMSQSYDNYISIREAPEEMFGKVMSVPDEAMEQWFLLAAGYSESDAASVASEVSNGTRHPGDTKRLLAREIVTIYHGTEAATEAERAFDRLFKDHALPKDIREIVVPASMEGEVFVPALLAEAGLVSSNGEGRRMIKQGAVKLDGVRIEVERLPKADVVGKVLQVGKRRFVRIA</sequence>
<keyword evidence="2 10" id="KW-0436">Ligase</keyword>
<evidence type="ECO:0000256" key="8">
    <source>
        <dbReference type="ARBA" id="ARBA00048248"/>
    </source>
</evidence>
<accession>A0A3B0S860</accession>
<dbReference type="CDD" id="cd00805">
    <property type="entry name" value="TyrRS_core"/>
    <property type="match status" value="1"/>
</dbReference>
<feature type="domain" description="RNA-binding S4" evidence="9">
    <location>
        <begin position="348"/>
        <end position="378"/>
    </location>
</feature>
<proteinExistence type="predicted"/>
<gene>
    <name evidence="10" type="ORF">MNBD_ACTINO02-196</name>
</gene>
<name>A0A3B0S860_9ZZZZ</name>
<evidence type="ECO:0000259" key="9">
    <source>
        <dbReference type="Pfam" id="PF01479"/>
    </source>
</evidence>
<dbReference type="InterPro" id="IPR002942">
    <property type="entry name" value="S4_RNA-bd"/>
</dbReference>
<dbReference type="NCBIfam" id="TIGR00234">
    <property type="entry name" value="tyrS"/>
    <property type="match status" value="1"/>
</dbReference>
<dbReference type="Pfam" id="PF01479">
    <property type="entry name" value="S4"/>
    <property type="match status" value="1"/>
</dbReference>
<dbReference type="InterPro" id="IPR024088">
    <property type="entry name" value="Tyr-tRNA-ligase_bac-type"/>
</dbReference>
<dbReference type="InterPro" id="IPR002307">
    <property type="entry name" value="Tyr-tRNA-ligase"/>
</dbReference>
<keyword evidence="4" id="KW-0067">ATP-binding</keyword>
<dbReference type="GO" id="GO:0006437">
    <property type="term" value="P:tyrosyl-tRNA aminoacylation"/>
    <property type="evidence" value="ECO:0007669"/>
    <property type="project" value="InterPro"/>
</dbReference>
<dbReference type="CDD" id="cd00165">
    <property type="entry name" value="S4"/>
    <property type="match status" value="1"/>
</dbReference>
<dbReference type="AlphaFoldDB" id="A0A3B0S860"/>
<evidence type="ECO:0000256" key="3">
    <source>
        <dbReference type="ARBA" id="ARBA00022741"/>
    </source>
</evidence>
<dbReference type="InterPro" id="IPR014729">
    <property type="entry name" value="Rossmann-like_a/b/a_fold"/>
</dbReference>
<dbReference type="GO" id="GO:0004831">
    <property type="term" value="F:tyrosine-tRNA ligase activity"/>
    <property type="evidence" value="ECO:0007669"/>
    <property type="project" value="UniProtKB-EC"/>
</dbReference>
<dbReference type="GO" id="GO:0003723">
    <property type="term" value="F:RNA binding"/>
    <property type="evidence" value="ECO:0007669"/>
    <property type="project" value="InterPro"/>
</dbReference>
<dbReference type="GO" id="GO:0005524">
    <property type="term" value="F:ATP binding"/>
    <property type="evidence" value="ECO:0007669"/>
    <property type="project" value="UniProtKB-KW"/>
</dbReference>
<dbReference type="SUPFAM" id="SSF52374">
    <property type="entry name" value="Nucleotidylyl transferase"/>
    <property type="match status" value="1"/>
</dbReference>
<evidence type="ECO:0000313" key="10">
    <source>
        <dbReference type="EMBL" id="VAW00470.1"/>
    </source>
</evidence>
<dbReference type="PRINTS" id="PR01040">
    <property type="entry name" value="TRNASYNTHTYR"/>
</dbReference>
<evidence type="ECO:0000256" key="1">
    <source>
        <dbReference type="ARBA" id="ARBA00013160"/>
    </source>
</evidence>
<protein>
    <recommendedName>
        <fullName evidence="1">tyrosine--tRNA ligase</fullName>
        <ecNumber evidence="1">6.1.1.1</ecNumber>
    </recommendedName>
    <alternativeName>
        <fullName evidence="7">Tyrosyl-tRNA synthetase</fullName>
    </alternativeName>
</protein>
<organism evidence="10">
    <name type="scientific">hydrothermal vent metagenome</name>
    <dbReference type="NCBI Taxonomy" id="652676"/>
    <lineage>
        <taxon>unclassified sequences</taxon>
        <taxon>metagenomes</taxon>
        <taxon>ecological metagenomes</taxon>
    </lineage>
</organism>
<comment type="catalytic activity">
    <reaction evidence="8">
        <text>tRNA(Tyr) + L-tyrosine + ATP = L-tyrosyl-tRNA(Tyr) + AMP + diphosphate + H(+)</text>
        <dbReference type="Rhea" id="RHEA:10220"/>
        <dbReference type="Rhea" id="RHEA-COMP:9706"/>
        <dbReference type="Rhea" id="RHEA-COMP:9707"/>
        <dbReference type="ChEBI" id="CHEBI:15378"/>
        <dbReference type="ChEBI" id="CHEBI:30616"/>
        <dbReference type="ChEBI" id="CHEBI:33019"/>
        <dbReference type="ChEBI" id="CHEBI:58315"/>
        <dbReference type="ChEBI" id="CHEBI:78442"/>
        <dbReference type="ChEBI" id="CHEBI:78536"/>
        <dbReference type="ChEBI" id="CHEBI:456215"/>
        <dbReference type="EC" id="6.1.1.1"/>
    </reaction>
</comment>
<dbReference type="EC" id="6.1.1.1" evidence="1"/>
<dbReference type="Pfam" id="PF00579">
    <property type="entry name" value="tRNA-synt_1b"/>
    <property type="match status" value="1"/>
</dbReference>
<dbReference type="PANTHER" id="PTHR11766">
    <property type="entry name" value="TYROSYL-TRNA SYNTHETASE"/>
    <property type="match status" value="1"/>
</dbReference>
<dbReference type="GO" id="GO:0005829">
    <property type="term" value="C:cytosol"/>
    <property type="evidence" value="ECO:0007669"/>
    <property type="project" value="TreeGrafter"/>
</dbReference>
<dbReference type="PROSITE" id="PS50889">
    <property type="entry name" value="S4"/>
    <property type="match status" value="1"/>
</dbReference>
<evidence type="ECO:0000256" key="5">
    <source>
        <dbReference type="ARBA" id="ARBA00022917"/>
    </source>
</evidence>